<evidence type="ECO:0000313" key="1">
    <source>
        <dbReference type="EMBL" id="EDG4915865.1"/>
    </source>
</evidence>
<sequence length="86" mass="9898">MEYIVILQRAWANDSGCGVIYESDLLKFKERKEAISHGFRLRDSDDFNIGVVRNGSLVSLDWMETPSNRTPQMLDEISELIGLDYE</sequence>
<organism evidence="1">
    <name type="scientific">Salmonella derby</name>
    <dbReference type="NCBI Taxonomy" id="28144"/>
    <lineage>
        <taxon>Bacteria</taxon>
        <taxon>Pseudomonadati</taxon>
        <taxon>Pseudomonadota</taxon>
        <taxon>Gammaproteobacteria</taxon>
        <taxon>Enterobacterales</taxon>
        <taxon>Enterobacteriaceae</taxon>
        <taxon>Salmonella</taxon>
    </lineage>
</organism>
<accession>A0A3V7F475</accession>
<dbReference type="EMBL" id="AAMEJG010000063">
    <property type="protein sequence ID" value="EDG4915865.1"/>
    <property type="molecule type" value="Genomic_DNA"/>
</dbReference>
<gene>
    <name evidence="1" type="ORF">B7M93_23850</name>
</gene>
<name>A0A3V7F475_SALDE</name>
<reference evidence="1" key="1">
    <citation type="submission" date="2018-07" db="EMBL/GenBank/DDBJ databases">
        <authorList>
            <person name="Ashton P.M."/>
            <person name="Dallman T."/>
            <person name="Nair S."/>
            <person name="De Pinna E."/>
            <person name="Peters T."/>
            <person name="Grant K."/>
        </authorList>
    </citation>
    <scope>NUCLEOTIDE SEQUENCE</scope>
    <source>
        <strain evidence="1">260046</strain>
    </source>
</reference>
<dbReference type="AlphaFoldDB" id="A0A3V7F475"/>
<protein>
    <submittedName>
        <fullName evidence="1">Antitoxin</fullName>
    </submittedName>
</protein>
<comment type="caution">
    <text evidence="1">The sequence shown here is derived from an EMBL/GenBank/DDBJ whole genome shotgun (WGS) entry which is preliminary data.</text>
</comment>
<proteinExistence type="predicted"/>